<dbReference type="AlphaFoldDB" id="A0A834HHQ4"/>
<evidence type="ECO:0000313" key="1">
    <source>
        <dbReference type="EMBL" id="KAF7154681.1"/>
    </source>
</evidence>
<organism evidence="1 2">
    <name type="scientific">Rhododendron simsii</name>
    <name type="common">Sims's rhododendron</name>
    <dbReference type="NCBI Taxonomy" id="118357"/>
    <lineage>
        <taxon>Eukaryota</taxon>
        <taxon>Viridiplantae</taxon>
        <taxon>Streptophyta</taxon>
        <taxon>Embryophyta</taxon>
        <taxon>Tracheophyta</taxon>
        <taxon>Spermatophyta</taxon>
        <taxon>Magnoliopsida</taxon>
        <taxon>eudicotyledons</taxon>
        <taxon>Gunneridae</taxon>
        <taxon>Pentapetalae</taxon>
        <taxon>asterids</taxon>
        <taxon>Ericales</taxon>
        <taxon>Ericaceae</taxon>
        <taxon>Ericoideae</taxon>
        <taxon>Rhodoreae</taxon>
        <taxon>Rhododendron</taxon>
    </lineage>
</organism>
<accession>A0A834HHQ4</accession>
<protein>
    <submittedName>
        <fullName evidence="1">Uncharacterized protein</fullName>
    </submittedName>
</protein>
<keyword evidence="2" id="KW-1185">Reference proteome</keyword>
<gene>
    <name evidence="1" type="ORF">RHSIM_Rhsim01G0085400</name>
</gene>
<dbReference type="EMBL" id="WJXA01000001">
    <property type="protein sequence ID" value="KAF7154681.1"/>
    <property type="molecule type" value="Genomic_DNA"/>
</dbReference>
<proteinExistence type="predicted"/>
<sequence>MTDSHSSWHLLNVYLIVQKSTFSTSSLFTCPITFGTLMLKLSFGEILMIFCLRRKNGETQWRDDIVGSGLLCISQKIKKCRLALNSWRSSKNLNSRKEIDGIKEEIDLLEARGREFHLKEIAGSEDDWPKHGKRKNCIGSKSRIRSGFSLEIEFKDLRKPIESGSSPDNFILERSNSLRELPLRQLDFGKLLSRSKLPLNKSFCKFGRWKTLPGKFPCKSVDDKSKTVKEVKFVTESERLLGHLQVYTTRNDRGNSGIGRPRFATVASGASSGKLLEYAVGGPRLSVQTAYGMEVECCSGMVIRVPFVQWTIHFGLSADDCTGLE</sequence>
<name>A0A834HHQ4_RHOSS</name>
<evidence type="ECO:0000313" key="2">
    <source>
        <dbReference type="Proteomes" id="UP000626092"/>
    </source>
</evidence>
<dbReference type="Proteomes" id="UP000626092">
    <property type="component" value="Unassembled WGS sequence"/>
</dbReference>
<comment type="caution">
    <text evidence="1">The sequence shown here is derived from an EMBL/GenBank/DDBJ whole genome shotgun (WGS) entry which is preliminary data.</text>
</comment>
<reference evidence="1" key="1">
    <citation type="submission" date="2019-11" db="EMBL/GenBank/DDBJ databases">
        <authorList>
            <person name="Liu Y."/>
            <person name="Hou J."/>
            <person name="Li T.-Q."/>
            <person name="Guan C.-H."/>
            <person name="Wu X."/>
            <person name="Wu H.-Z."/>
            <person name="Ling F."/>
            <person name="Zhang R."/>
            <person name="Shi X.-G."/>
            <person name="Ren J.-P."/>
            <person name="Chen E.-F."/>
            <person name="Sun J.-M."/>
        </authorList>
    </citation>
    <scope>NUCLEOTIDE SEQUENCE</scope>
    <source>
        <strain evidence="1">Adult_tree_wgs_1</strain>
        <tissue evidence="1">Leaves</tissue>
    </source>
</reference>